<reference evidence="1" key="1">
    <citation type="journal article" date="2022" name="bioRxiv">
        <title>Sequencing and chromosome-scale assembly of the giantPleurodeles waltlgenome.</title>
        <authorList>
            <person name="Brown T."/>
            <person name="Elewa A."/>
            <person name="Iarovenko S."/>
            <person name="Subramanian E."/>
            <person name="Araus A.J."/>
            <person name="Petzold A."/>
            <person name="Susuki M."/>
            <person name="Suzuki K.-i.T."/>
            <person name="Hayashi T."/>
            <person name="Toyoda A."/>
            <person name="Oliveira C."/>
            <person name="Osipova E."/>
            <person name="Leigh N.D."/>
            <person name="Simon A."/>
            <person name="Yun M.H."/>
        </authorList>
    </citation>
    <scope>NUCLEOTIDE SEQUENCE</scope>
    <source>
        <strain evidence="1">20211129_DDA</strain>
        <tissue evidence="1">Liver</tissue>
    </source>
</reference>
<evidence type="ECO:0000313" key="2">
    <source>
        <dbReference type="Proteomes" id="UP001066276"/>
    </source>
</evidence>
<dbReference type="Proteomes" id="UP001066276">
    <property type="component" value="Chromosome 4_2"/>
</dbReference>
<comment type="caution">
    <text evidence="1">The sequence shown here is derived from an EMBL/GenBank/DDBJ whole genome shotgun (WGS) entry which is preliminary data.</text>
</comment>
<evidence type="ECO:0000313" key="1">
    <source>
        <dbReference type="EMBL" id="KAJ1163157.1"/>
    </source>
</evidence>
<keyword evidence="2" id="KW-1185">Reference proteome</keyword>
<protein>
    <submittedName>
        <fullName evidence="1">Uncharacterized protein</fullName>
    </submittedName>
</protein>
<dbReference type="EMBL" id="JANPWB010000008">
    <property type="protein sequence ID" value="KAJ1163157.1"/>
    <property type="molecule type" value="Genomic_DNA"/>
</dbReference>
<name>A0AAV7SGG5_PLEWA</name>
<organism evidence="1 2">
    <name type="scientific">Pleurodeles waltl</name>
    <name type="common">Iberian ribbed newt</name>
    <dbReference type="NCBI Taxonomy" id="8319"/>
    <lineage>
        <taxon>Eukaryota</taxon>
        <taxon>Metazoa</taxon>
        <taxon>Chordata</taxon>
        <taxon>Craniata</taxon>
        <taxon>Vertebrata</taxon>
        <taxon>Euteleostomi</taxon>
        <taxon>Amphibia</taxon>
        <taxon>Batrachia</taxon>
        <taxon>Caudata</taxon>
        <taxon>Salamandroidea</taxon>
        <taxon>Salamandridae</taxon>
        <taxon>Pleurodelinae</taxon>
        <taxon>Pleurodeles</taxon>
    </lineage>
</organism>
<accession>A0AAV7SGG5</accession>
<dbReference type="AlphaFoldDB" id="A0AAV7SGG5"/>
<sequence length="104" mass="11303">MERATKKNFALSTISNANAGPGLFRYISISALKYCVVAAERAKRAGVLQYSSLESAGVLQTGCLCTFAGCFHLPQLSVAILSTTFRWRSNFAIENMTPRSGCIF</sequence>
<proteinExistence type="predicted"/>
<gene>
    <name evidence="1" type="ORF">NDU88_003620</name>
</gene>